<evidence type="ECO:0000256" key="5">
    <source>
        <dbReference type="HAMAP-Rule" id="MF_01685"/>
    </source>
</evidence>
<dbReference type="KEGG" id="masz:C9I28_07995"/>
<organism evidence="6 7">
    <name type="scientific">Pseudoduganella armeniaca</name>
    <dbReference type="NCBI Taxonomy" id="2072590"/>
    <lineage>
        <taxon>Bacteria</taxon>
        <taxon>Pseudomonadati</taxon>
        <taxon>Pseudomonadota</taxon>
        <taxon>Betaproteobacteria</taxon>
        <taxon>Burkholderiales</taxon>
        <taxon>Oxalobacteraceae</taxon>
        <taxon>Telluria group</taxon>
        <taxon>Pseudoduganella</taxon>
    </lineage>
</organism>
<dbReference type="SUPFAM" id="SSF51905">
    <property type="entry name" value="FAD/NAD(P)-binding domain"/>
    <property type="match status" value="1"/>
</dbReference>
<gene>
    <name evidence="6" type="ORF">C9I28_07995</name>
</gene>
<comment type="cofactor">
    <cofactor evidence="5">
        <name>FAD</name>
        <dbReference type="ChEBI" id="CHEBI:57692"/>
    </cofactor>
    <text evidence="5">Binds 1 FAD per subunit.</text>
</comment>
<dbReference type="Gene3D" id="3.50.50.60">
    <property type="entry name" value="FAD/NAD(P)-binding domain"/>
    <property type="match status" value="2"/>
</dbReference>
<sequence>MNIVSTPPGGNYETDAVIIGAGPVGLFQVFELGLLEIKAHVIDSLAAVGGQCVELYPDKPIYDIPAIPSCTGQELTDGLLKQIEPFGPTFHLGQEVTVVHKREDGRFDVETSLGTKFITKTIFIAAGVGSFQPRTMKVDGIDAYEGSQLFYRVKDPAQFEGKNLVICGGGDSALDWALNFVGKAESVVLLHRREDFRAAPASVAKMKQLCEEYEMQLIIGQVSGIEEKDGKLSELRVTGADGVTRRVPLDMLLVFYGLSPKLGPIAEWGLDIERKQLKVVSTEKFETNVPGIFAVGDINTYPGKKKLILSGFHEAALAAFGAAPYIFPDKKIHMQYTTTSPKLHKVLGVESPVFD</sequence>
<keyword evidence="4 5" id="KW-0560">Oxidoreductase</keyword>
<keyword evidence="2 5" id="KW-0274">FAD</keyword>
<protein>
    <recommendedName>
        <fullName evidence="5">Ferredoxin--NADP reductase</fullName>
        <shortName evidence="5">FNR</shortName>
        <shortName evidence="5">Fd-NADP(+) reductase</shortName>
        <ecNumber evidence="5">1.18.1.2</ecNumber>
    </recommendedName>
</protein>
<feature type="binding site" evidence="5">
    <location>
        <position position="131"/>
    </location>
    <ligand>
        <name>FAD</name>
        <dbReference type="ChEBI" id="CHEBI:57692"/>
    </ligand>
</feature>
<dbReference type="EC" id="1.18.1.2" evidence="5"/>
<feature type="binding site" evidence="5">
    <location>
        <position position="338"/>
    </location>
    <ligand>
        <name>FAD</name>
        <dbReference type="ChEBI" id="CHEBI:57692"/>
    </ligand>
</feature>
<feature type="binding site" evidence="5">
    <location>
        <position position="96"/>
    </location>
    <ligand>
        <name>FAD</name>
        <dbReference type="ChEBI" id="CHEBI:57692"/>
    </ligand>
</feature>
<dbReference type="InterPro" id="IPR022890">
    <property type="entry name" value="Fd--NADP_Rdtase_type_2"/>
</dbReference>
<evidence type="ECO:0000256" key="2">
    <source>
        <dbReference type="ARBA" id="ARBA00022827"/>
    </source>
</evidence>
<keyword evidence="7" id="KW-1185">Reference proteome</keyword>
<comment type="subunit">
    <text evidence="5">Homodimer.</text>
</comment>
<dbReference type="PANTHER" id="PTHR48105">
    <property type="entry name" value="THIOREDOXIN REDUCTASE 1-RELATED-RELATED"/>
    <property type="match status" value="1"/>
</dbReference>
<feature type="binding site" evidence="5">
    <location>
        <position position="56"/>
    </location>
    <ligand>
        <name>FAD</name>
        <dbReference type="ChEBI" id="CHEBI:57692"/>
    </ligand>
</feature>
<evidence type="ECO:0000313" key="7">
    <source>
        <dbReference type="Proteomes" id="UP000240505"/>
    </source>
</evidence>
<evidence type="ECO:0000313" key="6">
    <source>
        <dbReference type="EMBL" id="AVR95673.1"/>
    </source>
</evidence>
<dbReference type="InterPro" id="IPR050097">
    <property type="entry name" value="Ferredoxin-NADP_redctase_2"/>
</dbReference>
<dbReference type="AlphaFoldDB" id="A0A2R4C7S1"/>
<dbReference type="OrthoDB" id="9806179at2"/>
<dbReference type="PRINTS" id="PR00469">
    <property type="entry name" value="PNDRDTASEII"/>
</dbReference>
<feature type="binding site" evidence="5">
    <location>
        <position position="43"/>
    </location>
    <ligand>
        <name>FAD</name>
        <dbReference type="ChEBI" id="CHEBI:57692"/>
    </ligand>
</feature>
<evidence type="ECO:0000256" key="1">
    <source>
        <dbReference type="ARBA" id="ARBA00022630"/>
    </source>
</evidence>
<evidence type="ECO:0000256" key="4">
    <source>
        <dbReference type="ARBA" id="ARBA00023002"/>
    </source>
</evidence>
<evidence type="ECO:0000256" key="3">
    <source>
        <dbReference type="ARBA" id="ARBA00022857"/>
    </source>
</evidence>
<dbReference type="HAMAP" id="MF_01685">
    <property type="entry name" value="FENR2"/>
    <property type="match status" value="1"/>
</dbReference>
<dbReference type="Proteomes" id="UP000240505">
    <property type="component" value="Chromosome"/>
</dbReference>
<name>A0A2R4C7S1_9BURK</name>
<dbReference type="GO" id="GO:0004324">
    <property type="term" value="F:ferredoxin-NADP+ reductase activity"/>
    <property type="evidence" value="ECO:0007669"/>
    <property type="project" value="UniProtKB-UniRule"/>
</dbReference>
<dbReference type="GO" id="GO:0050661">
    <property type="term" value="F:NADP binding"/>
    <property type="evidence" value="ECO:0007669"/>
    <property type="project" value="UniProtKB-UniRule"/>
</dbReference>
<comment type="caution">
    <text evidence="5">Lacks conserved residue(s) required for the propagation of feature annotation.</text>
</comment>
<feature type="binding site" evidence="5">
    <location>
        <position position="297"/>
    </location>
    <ligand>
        <name>FAD</name>
        <dbReference type="ChEBI" id="CHEBI:57692"/>
    </ligand>
</feature>
<dbReference type="RefSeq" id="WP_107141024.1">
    <property type="nucleotide sequence ID" value="NZ_CP028324.1"/>
</dbReference>
<keyword evidence="3 5" id="KW-0521">NADP</keyword>
<dbReference type="GO" id="GO:0050660">
    <property type="term" value="F:flavin adenine dinucleotide binding"/>
    <property type="evidence" value="ECO:0007669"/>
    <property type="project" value="UniProtKB-UniRule"/>
</dbReference>
<comment type="similarity">
    <text evidence="5">Belongs to the ferredoxin--NADP reductase type 2 family.</text>
</comment>
<dbReference type="Pfam" id="PF13738">
    <property type="entry name" value="Pyr_redox_3"/>
    <property type="match status" value="1"/>
</dbReference>
<accession>A0A2R4C7S1</accession>
<feature type="binding site" evidence="5">
    <location>
        <position position="51"/>
    </location>
    <ligand>
        <name>FAD</name>
        <dbReference type="ChEBI" id="CHEBI:57692"/>
    </ligand>
</feature>
<dbReference type="InterPro" id="IPR036188">
    <property type="entry name" value="FAD/NAD-bd_sf"/>
</dbReference>
<dbReference type="PRINTS" id="PR00368">
    <property type="entry name" value="FADPNR"/>
</dbReference>
<dbReference type="EMBL" id="CP028324">
    <property type="protein sequence ID" value="AVR95673.1"/>
    <property type="molecule type" value="Genomic_DNA"/>
</dbReference>
<proteinExistence type="inferred from homology"/>
<reference evidence="6 7" key="1">
    <citation type="submission" date="2018-03" db="EMBL/GenBank/DDBJ databases">
        <title>Massilia armeniaca sp. nov., isolated from desert soil.</title>
        <authorList>
            <person name="Huang H."/>
            <person name="Ren M."/>
        </authorList>
    </citation>
    <scope>NUCLEOTIDE SEQUENCE [LARGE SCALE GENOMIC DNA]</scope>
    <source>
        <strain evidence="6 7">ZMN-3</strain>
    </source>
</reference>
<comment type="catalytic activity">
    <reaction evidence="5">
        <text>2 reduced [2Fe-2S]-[ferredoxin] + NADP(+) + H(+) = 2 oxidized [2Fe-2S]-[ferredoxin] + NADPH</text>
        <dbReference type="Rhea" id="RHEA:20125"/>
        <dbReference type="Rhea" id="RHEA-COMP:10000"/>
        <dbReference type="Rhea" id="RHEA-COMP:10001"/>
        <dbReference type="ChEBI" id="CHEBI:15378"/>
        <dbReference type="ChEBI" id="CHEBI:33737"/>
        <dbReference type="ChEBI" id="CHEBI:33738"/>
        <dbReference type="ChEBI" id="CHEBI:57783"/>
        <dbReference type="ChEBI" id="CHEBI:58349"/>
        <dbReference type="EC" id="1.18.1.2"/>
    </reaction>
</comment>
<keyword evidence="1 5" id="KW-0285">Flavoprotein</keyword>